<dbReference type="EMBL" id="JFZT01000045">
    <property type="protein sequence ID" value="EZQ04743.1"/>
    <property type="molecule type" value="Genomic_DNA"/>
</dbReference>
<dbReference type="AlphaFoldDB" id="A0A031LPL5"/>
<dbReference type="Pfam" id="PF12916">
    <property type="entry name" value="DUF3834"/>
    <property type="match status" value="1"/>
</dbReference>
<comment type="caution">
    <text evidence="1">The sequence shown here is derived from an EMBL/GenBank/DDBJ whole genome shotgun (WGS) entry which is preliminary data.</text>
</comment>
<reference evidence="1 2" key="1">
    <citation type="submission" date="2014-03" db="EMBL/GenBank/DDBJ databases">
        <title>Draft genome sequence of the novel thermoacidophilic archaea Acidianus copahuensis ALE1 strain, isolated from Copahue volcanic area in Neuquen Argentina.</title>
        <authorList>
            <person name="Urbieta M.S."/>
            <person name="Rascovan N."/>
            <person name="Castro C."/>
            <person name="Revale S."/>
            <person name="Giaveno M.A."/>
            <person name="Vazquez M.P."/>
            <person name="Donati E.R."/>
        </authorList>
    </citation>
    <scope>NUCLEOTIDE SEQUENCE [LARGE SCALE GENOMIC DNA]</scope>
    <source>
        <strain evidence="1 2">ALE1</strain>
    </source>
</reference>
<keyword evidence="2" id="KW-1185">Reference proteome</keyword>
<accession>A0A031LPL5</accession>
<evidence type="ECO:0000313" key="1">
    <source>
        <dbReference type="EMBL" id="EZQ04743.1"/>
    </source>
</evidence>
<gene>
    <name evidence="1" type="ORF">CM19_08490</name>
</gene>
<dbReference type="Proteomes" id="UP000024332">
    <property type="component" value="Unassembled WGS sequence"/>
</dbReference>
<dbReference type="OrthoDB" id="56574at2157"/>
<proteinExistence type="predicted"/>
<name>A0A031LPL5_9CREN</name>
<dbReference type="Gene3D" id="3.40.190.200">
    <property type="match status" value="1"/>
</dbReference>
<protein>
    <recommendedName>
        <fullName evidence="3">DUF3834 domain-containing protein</fullName>
    </recommendedName>
</protein>
<organism evidence="1 2">
    <name type="scientific">Candidatus Acidianus copahuensis</name>
    <dbReference type="NCBI Taxonomy" id="1160895"/>
    <lineage>
        <taxon>Archaea</taxon>
        <taxon>Thermoproteota</taxon>
        <taxon>Thermoprotei</taxon>
        <taxon>Sulfolobales</taxon>
        <taxon>Sulfolobaceae</taxon>
        <taxon>Acidianus</taxon>
    </lineage>
</organism>
<evidence type="ECO:0000313" key="2">
    <source>
        <dbReference type="Proteomes" id="UP000024332"/>
    </source>
</evidence>
<sequence length="228" mass="25413">MIITAPYAGPVSFPLLVGKELGKIDIDLRNSCKTSIIGDVILDSITNIASLGLDYKIVAAVYIDMYSILGDKNSKKLFTLRAGTLADMNARLYALYTGKEVINTDSRTAIEMAQKGYMAIVGNEIKLGESLEDEFKALGILSPSCIIYSHLDNNKNILDYYNKGISLISSMPKESAYVISSYSEYYQFDIMKEIVSRYNHRLTENKNEIKKSLELYSKVFPPVATLSL</sequence>
<evidence type="ECO:0008006" key="3">
    <source>
        <dbReference type="Google" id="ProtNLM"/>
    </source>
</evidence>
<dbReference type="InterPro" id="IPR024533">
    <property type="entry name" value="DUF3834"/>
</dbReference>
<dbReference type="RefSeq" id="WP_048099931.1">
    <property type="nucleotide sequence ID" value="NZ_JFZT01000045.1"/>
</dbReference>